<dbReference type="EMBL" id="ML122253">
    <property type="protein sequence ID" value="RPD65039.1"/>
    <property type="molecule type" value="Genomic_DNA"/>
</dbReference>
<keyword evidence="3" id="KW-1185">Reference proteome</keyword>
<feature type="compositionally biased region" description="Basic and acidic residues" evidence="1">
    <location>
        <begin position="36"/>
        <end position="45"/>
    </location>
</feature>
<dbReference type="AlphaFoldDB" id="A0A5C2SPL2"/>
<proteinExistence type="predicted"/>
<name>A0A5C2SPL2_9APHY</name>
<sequence>MTCEDVVVRHAALAGILAMFGPTHGGHASFKPRPLGRHEGTDTRGSRPYPSTQEVRRTGSRAPHSANPCTLHFRHLRQDSPRARSRCRQPSCRSPLQTALESFFVLFRRLRCTRRVGSVRSLGESSRPV</sequence>
<accession>A0A5C2SPL2</accession>
<organism evidence="2 3">
    <name type="scientific">Lentinus tigrinus ALCF2SS1-6</name>
    <dbReference type="NCBI Taxonomy" id="1328759"/>
    <lineage>
        <taxon>Eukaryota</taxon>
        <taxon>Fungi</taxon>
        <taxon>Dikarya</taxon>
        <taxon>Basidiomycota</taxon>
        <taxon>Agaricomycotina</taxon>
        <taxon>Agaricomycetes</taxon>
        <taxon>Polyporales</taxon>
        <taxon>Polyporaceae</taxon>
        <taxon>Lentinus</taxon>
    </lineage>
</organism>
<reference evidence="2" key="1">
    <citation type="journal article" date="2018" name="Genome Biol. Evol.">
        <title>Genomics and development of Lentinus tigrinus, a white-rot wood-decaying mushroom with dimorphic fruiting bodies.</title>
        <authorList>
            <person name="Wu B."/>
            <person name="Xu Z."/>
            <person name="Knudson A."/>
            <person name="Carlson A."/>
            <person name="Chen N."/>
            <person name="Kovaka S."/>
            <person name="LaButti K."/>
            <person name="Lipzen A."/>
            <person name="Pennachio C."/>
            <person name="Riley R."/>
            <person name="Schakwitz W."/>
            <person name="Umezawa K."/>
            <person name="Ohm R.A."/>
            <person name="Grigoriev I.V."/>
            <person name="Nagy L.G."/>
            <person name="Gibbons J."/>
            <person name="Hibbett D."/>
        </authorList>
    </citation>
    <scope>NUCLEOTIDE SEQUENCE [LARGE SCALE GENOMIC DNA]</scope>
    <source>
        <strain evidence="2">ALCF2SS1-6</strain>
    </source>
</reference>
<dbReference type="Proteomes" id="UP000313359">
    <property type="component" value="Unassembled WGS sequence"/>
</dbReference>
<protein>
    <submittedName>
        <fullName evidence="2">Uncharacterized protein</fullName>
    </submittedName>
</protein>
<feature type="region of interest" description="Disordered" evidence="1">
    <location>
        <begin position="23"/>
        <end position="68"/>
    </location>
</feature>
<gene>
    <name evidence="2" type="ORF">L227DRAFT_571489</name>
</gene>
<evidence type="ECO:0000313" key="3">
    <source>
        <dbReference type="Proteomes" id="UP000313359"/>
    </source>
</evidence>
<evidence type="ECO:0000313" key="2">
    <source>
        <dbReference type="EMBL" id="RPD65039.1"/>
    </source>
</evidence>
<evidence type="ECO:0000256" key="1">
    <source>
        <dbReference type="SAM" id="MobiDB-lite"/>
    </source>
</evidence>